<keyword evidence="1" id="KW-0963">Cytoplasm</keyword>
<dbReference type="GO" id="GO:0051536">
    <property type="term" value="F:iron-sulfur cluster binding"/>
    <property type="evidence" value="ECO:0007669"/>
    <property type="project" value="UniProtKB-KW"/>
</dbReference>
<accession>A0AB34IBF6</accession>
<evidence type="ECO:0000256" key="1">
    <source>
        <dbReference type="ARBA" id="ARBA00022490"/>
    </source>
</evidence>
<dbReference type="NCBIfam" id="NF003658">
    <property type="entry name" value="PRK05290.1"/>
    <property type="match status" value="1"/>
</dbReference>
<dbReference type="GO" id="GO:0046872">
    <property type="term" value="F:metal ion binding"/>
    <property type="evidence" value="ECO:0007669"/>
    <property type="project" value="UniProtKB-KW"/>
</dbReference>
<keyword evidence="4" id="KW-0408">Iron</keyword>
<name>A0AB34IBF6_PRYPA</name>
<comment type="caution">
    <text evidence="6">The sequence shown here is derived from an EMBL/GenBank/DDBJ whole genome shotgun (WGS) entry which is preliminary data.</text>
</comment>
<evidence type="ECO:0000256" key="2">
    <source>
        <dbReference type="ARBA" id="ARBA00022723"/>
    </source>
</evidence>
<dbReference type="NCBIfam" id="TIGR01703">
    <property type="entry name" value="hybrid_clust"/>
    <property type="match status" value="1"/>
</dbReference>
<protein>
    <recommendedName>
        <fullName evidence="8">Hydroxylamine reductase</fullName>
    </recommendedName>
</protein>
<keyword evidence="7" id="KW-1185">Reference proteome</keyword>
<dbReference type="InterPro" id="IPR010048">
    <property type="entry name" value="Hydroxylam_reduct"/>
</dbReference>
<dbReference type="GO" id="GO:0050418">
    <property type="term" value="F:hydroxylamine reductase activity"/>
    <property type="evidence" value="ECO:0007669"/>
    <property type="project" value="TreeGrafter"/>
</dbReference>
<dbReference type="Gene3D" id="3.40.50.2030">
    <property type="match status" value="2"/>
</dbReference>
<dbReference type="SUPFAM" id="SSF56821">
    <property type="entry name" value="Prismane protein-like"/>
    <property type="match status" value="1"/>
</dbReference>
<keyword evidence="5" id="KW-0411">Iron-sulfur</keyword>
<keyword evidence="2" id="KW-0479">Metal-binding</keyword>
<reference evidence="6 7" key="1">
    <citation type="journal article" date="2024" name="Science">
        <title>Giant polyketide synthase enzymes in the biosynthesis of giant marine polyether toxins.</title>
        <authorList>
            <person name="Fallon T.R."/>
            <person name="Shende V.V."/>
            <person name="Wierzbicki I.H."/>
            <person name="Pendleton A.L."/>
            <person name="Watervoot N.F."/>
            <person name="Auber R.P."/>
            <person name="Gonzalez D.J."/>
            <person name="Wisecaver J.H."/>
            <person name="Moore B.S."/>
        </authorList>
    </citation>
    <scope>NUCLEOTIDE SEQUENCE [LARGE SCALE GENOMIC DNA]</scope>
    <source>
        <strain evidence="6 7">12B1</strain>
    </source>
</reference>
<proteinExistence type="inferred from homology"/>
<dbReference type="Pfam" id="PF03063">
    <property type="entry name" value="Prismane"/>
    <property type="match status" value="1"/>
</dbReference>
<dbReference type="InterPro" id="IPR011254">
    <property type="entry name" value="Prismane-like_sf"/>
</dbReference>
<evidence type="ECO:0008006" key="8">
    <source>
        <dbReference type="Google" id="ProtNLM"/>
    </source>
</evidence>
<evidence type="ECO:0000313" key="6">
    <source>
        <dbReference type="EMBL" id="KAL1495525.1"/>
    </source>
</evidence>
<evidence type="ECO:0000256" key="4">
    <source>
        <dbReference type="ARBA" id="ARBA00023004"/>
    </source>
</evidence>
<organism evidence="6 7">
    <name type="scientific">Prymnesium parvum</name>
    <name type="common">Toxic golden alga</name>
    <dbReference type="NCBI Taxonomy" id="97485"/>
    <lineage>
        <taxon>Eukaryota</taxon>
        <taxon>Haptista</taxon>
        <taxon>Haptophyta</taxon>
        <taxon>Prymnesiophyceae</taxon>
        <taxon>Prymnesiales</taxon>
        <taxon>Prymnesiaceae</taxon>
        <taxon>Prymnesium</taxon>
    </lineage>
</organism>
<dbReference type="HAMAP" id="MF_00069">
    <property type="entry name" value="Hydroxylam_reduct"/>
    <property type="match status" value="1"/>
</dbReference>
<dbReference type="Proteomes" id="UP001515480">
    <property type="component" value="Unassembled WGS sequence"/>
</dbReference>
<dbReference type="EMBL" id="JBGBPQ010000032">
    <property type="protein sequence ID" value="KAL1495525.1"/>
    <property type="molecule type" value="Genomic_DNA"/>
</dbReference>
<dbReference type="Gene3D" id="1.20.1270.20">
    <property type="match status" value="2"/>
</dbReference>
<evidence type="ECO:0000256" key="5">
    <source>
        <dbReference type="ARBA" id="ARBA00023014"/>
    </source>
</evidence>
<evidence type="ECO:0000256" key="3">
    <source>
        <dbReference type="ARBA" id="ARBA00023002"/>
    </source>
</evidence>
<dbReference type="GO" id="GO:0042542">
    <property type="term" value="P:response to hydrogen peroxide"/>
    <property type="evidence" value="ECO:0007669"/>
    <property type="project" value="TreeGrafter"/>
</dbReference>
<keyword evidence="3" id="KW-0560">Oxidoreductase</keyword>
<dbReference type="PANTHER" id="PTHR30109">
    <property type="entry name" value="HYDROXYLAMINE REDUCTASE"/>
    <property type="match status" value="1"/>
</dbReference>
<dbReference type="InterPro" id="IPR004137">
    <property type="entry name" value="HCP/CODH"/>
</dbReference>
<dbReference type="GO" id="GO:0005737">
    <property type="term" value="C:cytoplasm"/>
    <property type="evidence" value="ECO:0007669"/>
    <property type="project" value="InterPro"/>
</dbReference>
<dbReference type="PANTHER" id="PTHR30109:SF0">
    <property type="entry name" value="HYDROXYLAMINE REDUCTASE"/>
    <property type="match status" value="1"/>
</dbReference>
<dbReference type="InterPro" id="IPR016100">
    <property type="entry name" value="Prismane_a-bundle"/>
</dbReference>
<evidence type="ECO:0000313" key="7">
    <source>
        <dbReference type="Proteomes" id="UP001515480"/>
    </source>
</evidence>
<dbReference type="InterPro" id="IPR016099">
    <property type="entry name" value="Prismane-like_a/b-sand"/>
</dbReference>
<dbReference type="GO" id="GO:0004601">
    <property type="term" value="F:peroxidase activity"/>
    <property type="evidence" value="ECO:0007669"/>
    <property type="project" value="TreeGrafter"/>
</dbReference>
<sequence length="572" mass="60687">MFCYQCEQTTHGKGCITVGVCGKTPETAALQDLLVHRLKGLAGWALHEKATLGADTAASLDFFRAAMFSTLTNVNFDESRFVDYVRTADQLTAKIRSRVAAAGKPPLEAPSVPWFLPHSHPFAAMPSTDYSVDALAAAGREVGIESRRSLTGDATLIGLQELVCYGAKGAAAYAHHAALAGVDEQAATEDLMHAMAFVCTPEAGGAPAVLGRALQVGEANLRIMKALETAHTSAYGHPSPSEVRMGPREGKALLVTGHDLTDLRTILDMTAGTGVNVYTHGEMLPAHGYPELRKYPHLAGHFGGAWYRQKVEFQKFPGAILVTTNCVLDPPKGTYEKNMFTTGETGVTGVSHLAAGDFSAVVARALELPGFTAADEKAADALPPHLVGFGREATLGAAPAVLDAIKEGKLEHIFLIGGCDGSEGSRRYYQRISAMLPETSMILTLGCAKYRLLGQDFGTLPGTALPRLLDMGQCNDSYAAVQVAVALAEATGSASVNELPLSLDLSWFEQKAVAVLLSLLHLGVTDIRLGPALPAFVTPEALQILVEAYKIKPADLKHPEEDLAAMLQHGHS</sequence>
<dbReference type="AlphaFoldDB" id="A0AB34IBF6"/>
<gene>
    <name evidence="6" type="ORF">AB1Y20_016889</name>
</gene>